<evidence type="ECO:0000313" key="1">
    <source>
        <dbReference type="EMBL" id="KAF2435340.1"/>
    </source>
</evidence>
<dbReference type="Proteomes" id="UP000800235">
    <property type="component" value="Unassembled WGS sequence"/>
</dbReference>
<organism evidence="1 2">
    <name type="scientific">Tothia fuscella</name>
    <dbReference type="NCBI Taxonomy" id="1048955"/>
    <lineage>
        <taxon>Eukaryota</taxon>
        <taxon>Fungi</taxon>
        <taxon>Dikarya</taxon>
        <taxon>Ascomycota</taxon>
        <taxon>Pezizomycotina</taxon>
        <taxon>Dothideomycetes</taxon>
        <taxon>Pleosporomycetidae</taxon>
        <taxon>Venturiales</taxon>
        <taxon>Cylindrosympodiaceae</taxon>
        <taxon>Tothia</taxon>
    </lineage>
</organism>
<dbReference type="EMBL" id="MU007013">
    <property type="protein sequence ID" value="KAF2435340.1"/>
    <property type="molecule type" value="Genomic_DNA"/>
</dbReference>
<dbReference type="AlphaFoldDB" id="A0A9P4NZG4"/>
<reference evidence="1" key="1">
    <citation type="journal article" date="2020" name="Stud. Mycol.">
        <title>101 Dothideomycetes genomes: a test case for predicting lifestyles and emergence of pathogens.</title>
        <authorList>
            <person name="Haridas S."/>
            <person name="Albert R."/>
            <person name="Binder M."/>
            <person name="Bloem J."/>
            <person name="Labutti K."/>
            <person name="Salamov A."/>
            <person name="Andreopoulos B."/>
            <person name="Baker S."/>
            <person name="Barry K."/>
            <person name="Bills G."/>
            <person name="Bluhm B."/>
            <person name="Cannon C."/>
            <person name="Castanera R."/>
            <person name="Culley D."/>
            <person name="Daum C."/>
            <person name="Ezra D."/>
            <person name="Gonzalez J."/>
            <person name="Henrissat B."/>
            <person name="Kuo A."/>
            <person name="Liang C."/>
            <person name="Lipzen A."/>
            <person name="Lutzoni F."/>
            <person name="Magnuson J."/>
            <person name="Mondo S."/>
            <person name="Nolan M."/>
            <person name="Ohm R."/>
            <person name="Pangilinan J."/>
            <person name="Park H.-J."/>
            <person name="Ramirez L."/>
            <person name="Alfaro M."/>
            <person name="Sun H."/>
            <person name="Tritt A."/>
            <person name="Yoshinaga Y."/>
            <person name="Zwiers L.-H."/>
            <person name="Turgeon B."/>
            <person name="Goodwin S."/>
            <person name="Spatafora J."/>
            <person name="Crous P."/>
            <person name="Grigoriev I."/>
        </authorList>
    </citation>
    <scope>NUCLEOTIDE SEQUENCE</scope>
    <source>
        <strain evidence="1">CBS 130266</strain>
    </source>
</reference>
<sequence length="198" mass="22479">MSKGPSFIAFSSQPGQVTNHPPDIQNDPTKYCWLCGYNFPPSRSTCPICKGFVVPTVTPMRTETIGWRLVVLNGQSNQRQRQEAIELERPYLTKFVNNFAICSEDNDTGERAILVRKKSFMGLSFRFKTDDVNTDGNTDVNTDVSTDVNTDVKTKDKTKATNHKRHRGGNIEKDTWEKFGKLVWDTQNGKTPAWFPKL</sequence>
<name>A0A9P4NZG4_9PEZI</name>
<accession>A0A9P4NZG4</accession>
<gene>
    <name evidence="1" type="ORF">EJ08DRAFT_720209</name>
</gene>
<proteinExistence type="predicted"/>
<protein>
    <submittedName>
        <fullName evidence="1">Uncharacterized protein</fullName>
    </submittedName>
</protein>
<evidence type="ECO:0000313" key="2">
    <source>
        <dbReference type="Proteomes" id="UP000800235"/>
    </source>
</evidence>
<keyword evidence="2" id="KW-1185">Reference proteome</keyword>
<comment type="caution">
    <text evidence="1">The sequence shown here is derived from an EMBL/GenBank/DDBJ whole genome shotgun (WGS) entry which is preliminary data.</text>
</comment>